<dbReference type="PROSITE" id="PS51257">
    <property type="entry name" value="PROKAR_LIPOPROTEIN"/>
    <property type="match status" value="1"/>
</dbReference>
<evidence type="ECO:0000259" key="2">
    <source>
        <dbReference type="Pfam" id="PF08751"/>
    </source>
</evidence>
<protein>
    <submittedName>
        <fullName evidence="3">Relaxase domain-containing protein</fullName>
    </submittedName>
</protein>
<feature type="region of interest" description="Disordered" evidence="1">
    <location>
        <begin position="1546"/>
        <end position="1614"/>
    </location>
</feature>
<sequence length="1721" mass="190318">MLRITAISGGEAGLNYLLSGSGCAGEHQAESELGLDGPEGYFAKGTERGTPLAVWIGEGLSEWGLTAGANATERDIRAVFGKHAHPEEYRQAIGQAKAYIDENGITGTAAQKLMDDAEASARRGRKPYEFRTIEQRVEDRLAKEPTADPERVAEIRREERDKGQRSPAMYFDHTYSAQKSVSTYLTALEAAGRHEDAAKVRAAMNEGIQAAMKTFQEEAGFGRIGYHGNAKGDRPSTGRYVDSTGFTAAIFTHEVSRAGDPQLHAHVAVLNKIKVYDADGNERFVTLDSRAVSKAREAAAAVFERTMEQAVERDLPVVFGMRPDGLAREIQGFEPELLAALSERTYEVEQRYEELHEQYVQDHGREPSPYTRTRLREMATLDTRDPKRNEHQSAEARIERATRIAEEHVDGGLLGALERVEQTGIEVRLAEVDVPSFDREKVITESLEALQTKRSTWDRSELIQQLNTTLGDDLPRDLPLAPLANELADEALKSGRYGVVQTAGLSIIEDAPSRIRQSDGRSVFSPSALASEKFALEEHLSDEGRVAARAHQTGAPCLAPPTLDQVVKESGVTADQADVVRGVLGDSKRISVVEGPAGAGKSYATGVIAEAWQEHTGGRVIGLGPSQVAAEVLGEEGIELRTNTSRFLDVYSQGLGNREDVEKFKLRTGDLVVLDEAGMASTDDISRVSEMCETAGAKLVLIGDQQQLQSVEAGGLLRSMVEEGPHYSLSNVRRFREPDGTVREWEAKASLDLRRGDVRALDEYELQGLIQGGTLEEMKADVIRAYVADTLADRESVVMTATNARATEVSREIRTQLVRYGLVEENGLPLVDDNRAGVGDLIQTRENDAKLKDSEGRLVLNRRVYRVTGIGEDGQLTARRVGGRDADGTERLAGTVTLPGSYVEKNVALAYAGTVNAVQGRTVGHGGYLLVEEGMNRQQVYPGLTRAQRYNRAFCASQVPADEHRLQSLDQDAMSMLQAAVERDGGELAALQELRESQDWAESIPALEPRWRDYVTEHVRNQYEPQLRQLLNETQYAEMRQQDPSTIYRALREAELAGHDGQRVLHDAITCASMTSPEPDNVTALINWRIERELEHRQPENAPAGHSWSDRTPQIPGIEGQVAQEMAGAMDARRDVLGERLAEEPPEWAVRHLGPVPEDVLERAEWARRAGTVEGYRELYNIDAPNTAIGRLPAKGAVEQRAAWEAAHSALGRTEDQEALARTSDAALREMAARYEREKVWAPAHMGEELSEARQMVLRYEEKAILAQADADQCTDAAERAELEAQARGYEDLVANLSERVGVMEQIDAARSAWYEETAPAREAAEAARDELDRRGLDNQVQAQQDADEAEPQREEVLEEELVTEPEYDLDQAAEVDWEIEGETLDQAPEQAAEMELPLTHQEQEELDQALAAYEQRYRAAEVAHDVDQAPEVDWGVEGETLDQAPAADVERQLDEQDEQQRIEDELAAEAAAYYEDRRVEAEQAPELDWEIEGETWQVETQGQDMETELQPEEVAQTTAAADVYAYQPDPELDAALAAYEQQLREQAVAADEAEPEYDLDQVPELNWEIEGETLGESPEQDVQADAEAAAEPQMDGQEQESAPEVSAAVVEEVDQNREFYEQQYVEQLIQAQSEREAQPEAQQAAPEPQPGQQLPAQLADLQEELDKAHGALAEIAARQAEREQADDAVRTEQAEASRAYEAEVEIAPEIQQDQGPIISY</sequence>
<organism evidence="3 4">
    <name type="scientific">Streptomyces niphimycinicus</name>
    <dbReference type="NCBI Taxonomy" id="2842201"/>
    <lineage>
        <taxon>Bacteria</taxon>
        <taxon>Bacillati</taxon>
        <taxon>Actinomycetota</taxon>
        <taxon>Actinomycetes</taxon>
        <taxon>Kitasatosporales</taxon>
        <taxon>Streptomycetaceae</taxon>
        <taxon>Streptomyces</taxon>
    </lineage>
</organism>
<dbReference type="Proteomes" id="UP000720508">
    <property type="component" value="Unassembled WGS sequence"/>
</dbReference>
<evidence type="ECO:0000256" key="1">
    <source>
        <dbReference type="SAM" id="MobiDB-lite"/>
    </source>
</evidence>
<dbReference type="InterPro" id="IPR050534">
    <property type="entry name" value="Coronavir_polyprotein_1ab"/>
</dbReference>
<dbReference type="Pfam" id="PF08751">
    <property type="entry name" value="TrwC"/>
    <property type="match status" value="1"/>
</dbReference>
<accession>A0ABS6CF76</accession>
<feature type="compositionally biased region" description="Acidic residues" evidence="1">
    <location>
        <begin position="1552"/>
        <end position="1585"/>
    </location>
</feature>
<dbReference type="InterPro" id="IPR014862">
    <property type="entry name" value="TrwC"/>
</dbReference>
<evidence type="ECO:0000313" key="3">
    <source>
        <dbReference type="EMBL" id="MBU3865582.1"/>
    </source>
</evidence>
<proteinExistence type="predicted"/>
<feature type="compositionally biased region" description="Basic and acidic residues" evidence="1">
    <location>
        <begin position="1680"/>
        <end position="1702"/>
    </location>
</feature>
<dbReference type="PANTHER" id="PTHR43788">
    <property type="entry name" value="DNA2/NAM7 HELICASE FAMILY MEMBER"/>
    <property type="match status" value="1"/>
</dbReference>
<feature type="compositionally biased region" description="Low complexity" evidence="1">
    <location>
        <begin position="1586"/>
        <end position="1611"/>
    </location>
</feature>
<feature type="region of interest" description="Disordered" evidence="1">
    <location>
        <begin position="1680"/>
        <end position="1721"/>
    </location>
</feature>
<dbReference type="RefSeq" id="WP_216342648.1">
    <property type="nucleotide sequence ID" value="NZ_JAHLEM010000163.1"/>
</dbReference>
<feature type="compositionally biased region" description="Low complexity" evidence="1">
    <location>
        <begin position="1640"/>
        <end position="1657"/>
    </location>
</feature>
<feature type="domain" description="TrwC relaxase" evidence="2">
    <location>
        <begin position="40"/>
        <end position="405"/>
    </location>
</feature>
<name>A0ABS6CF76_9ACTN</name>
<dbReference type="EMBL" id="JAHLEM010000163">
    <property type="protein sequence ID" value="MBU3865582.1"/>
    <property type="molecule type" value="Genomic_DNA"/>
</dbReference>
<dbReference type="Pfam" id="PF13604">
    <property type="entry name" value="AAA_30"/>
    <property type="match status" value="1"/>
</dbReference>
<feature type="region of interest" description="Disordered" evidence="1">
    <location>
        <begin position="1340"/>
        <end position="1365"/>
    </location>
</feature>
<gene>
    <name evidence="3" type="ORF">KN815_16290</name>
</gene>
<evidence type="ECO:0000313" key="4">
    <source>
        <dbReference type="Proteomes" id="UP000720508"/>
    </source>
</evidence>
<reference evidence="3 4" key="1">
    <citation type="submission" date="2021-06" db="EMBL/GenBank/DDBJ databases">
        <authorList>
            <person name="Pan X."/>
        </authorList>
    </citation>
    <scope>NUCLEOTIDE SEQUENCE [LARGE SCALE GENOMIC DNA]</scope>
    <source>
        <strain evidence="3 4">4503</strain>
    </source>
</reference>
<comment type="caution">
    <text evidence="3">The sequence shown here is derived from an EMBL/GenBank/DDBJ whole genome shotgun (WGS) entry which is preliminary data.</text>
</comment>
<feature type="region of interest" description="Disordered" evidence="1">
    <location>
        <begin position="1631"/>
        <end position="1657"/>
    </location>
</feature>
<dbReference type="PANTHER" id="PTHR43788:SF8">
    <property type="entry name" value="DNA-BINDING PROTEIN SMUBP-2"/>
    <property type="match status" value="1"/>
</dbReference>
<dbReference type="CDD" id="cd17933">
    <property type="entry name" value="DEXSc_RecD-like"/>
    <property type="match status" value="1"/>
</dbReference>
<dbReference type="NCBIfam" id="NF041492">
    <property type="entry name" value="MobF"/>
    <property type="match status" value="1"/>
</dbReference>
<keyword evidence="4" id="KW-1185">Reference proteome</keyword>